<protein>
    <submittedName>
        <fullName evidence="2">Uncharacterized protein</fullName>
    </submittedName>
</protein>
<accession>A0ABQ7R286</accession>
<evidence type="ECO:0000256" key="1">
    <source>
        <dbReference type="SAM" id="MobiDB-lite"/>
    </source>
</evidence>
<evidence type="ECO:0000313" key="2">
    <source>
        <dbReference type="EMBL" id="KAG7311402.1"/>
    </source>
</evidence>
<feature type="compositionally biased region" description="Pro residues" evidence="1">
    <location>
        <begin position="45"/>
        <end position="54"/>
    </location>
</feature>
<keyword evidence="3" id="KW-1185">Reference proteome</keyword>
<reference evidence="2 3" key="1">
    <citation type="submission" date="2021-06" db="EMBL/GenBank/DDBJ databases">
        <title>A haploid diamondback moth (Plutella xylostella L.) genome assembly resolves 31 chromosomes and identifies a diamide resistance mutation.</title>
        <authorList>
            <person name="Ward C.M."/>
            <person name="Perry K.D."/>
            <person name="Baker G."/>
            <person name="Powis K."/>
            <person name="Heckel D.G."/>
            <person name="Baxter S.W."/>
        </authorList>
    </citation>
    <scope>NUCLEOTIDE SEQUENCE [LARGE SCALE GENOMIC DNA]</scope>
    <source>
        <strain evidence="2 3">LV</strain>
        <tissue evidence="2">Single pupa</tissue>
    </source>
</reference>
<gene>
    <name evidence="2" type="ORF">JYU34_002443</name>
</gene>
<comment type="caution">
    <text evidence="2">The sequence shown here is derived from an EMBL/GenBank/DDBJ whole genome shotgun (WGS) entry which is preliminary data.</text>
</comment>
<name>A0ABQ7R286_PLUXY</name>
<sequence>MLVENSERQRATGGRNACVRTGARSSRDYALGTLPVGQAQKGPIPELPTHPPPGQGMGSKITYTWVELEKVFETT</sequence>
<dbReference type="EMBL" id="JAHIBW010000004">
    <property type="protein sequence ID" value="KAG7311402.1"/>
    <property type="molecule type" value="Genomic_DNA"/>
</dbReference>
<feature type="region of interest" description="Disordered" evidence="1">
    <location>
        <begin position="37"/>
        <end position="59"/>
    </location>
</feature>
<dbReference type="Proteomes" id="UP000823941">
    <property type="component" value="Chromosome 4"/>
</dbReference>
<organism evidence="2 3">
    <name type="scientific">Plutella xylostella</name>
    <name type="common">Diamondback moth</name>
    <name type="synonym">Plutella maculipennis</name>
    <dbReference type="NCBI Taxonomy" id="51655"/>
    <lineage>
        <taxon>Eukaryota</taxon>
        <taxon>Metazoa</taxon>
        <taxon>Ecdysozoa</taxon>
        <taxon>Arthropoda</taxon>
        <taxon>Hexapoda</taxon>
        <taxon>Insecta</taxon>
        <taxon>Pterygota</taxon>
        <taxon>Neoptera</taxon>
        <taxon>Endopterygota</taxon>
        <taxon>Lepidoptera</taxon>
        <taxon>Glossata</taxon>
        <taxon>Ditrysia</taxon>
        <taxon>Yponomeutoidea</taxon>
        <taxon>Plutellidae</taxon>
        <taxon>Plutella</taxon>
    </lineage>
</organism>
<proteinExistence type="predicted"/>
<evidence type="ECO:0000313" key="3">
    <source>
        <dbReference type="Proteomes" id="UP000823941"/>
    </source>
</evidence>